<comment type="subcellular location">
    <subcellularLocation>
        <location evidence="2">Cell membrane</location>
        <topology evidence="2">Multi-pass membrane protein</topology>
    </subcellularLocation>
</comment>
<keyword evidence="2" id="KW-1003">Cell membrane</keyword>
<feature type="transmembrane region" description="Helical" evidence="3">
    <location>
        <begin position="79"/>
        <end position="100"/>
    </location>
</feature>
<dbReference type="RefSeq" id="WP_307405159.1">
    <property type="nucleotide sequence ID" value="NZ_JAUSUR010000001.1"/>
</dbReference>
<dbReference type="PANTHER" id="PTHR34295">
    <property type="entry name" value="BIOTIN TRANSPORTER BIOY"/>
    <property type="match status" value="1"/>
</dbReference>
<feature type="transmembrane region" description="Helical" evidence="3">
    <location>
        <begin position="54"/>
        <end position="73"/>
    </location>
</feature>
<sequence>MKLTVKDMTYCSLFAVLLAVGAFIKIPISIVPITLQTLFVILAGLLLGKKRAAISVLLYILIGLIGLPVFSSGGGLGYIIHPTFGYLLGFIFAAYVVGVLSENRNSFLQLCIIAVLGMLLIYLCGFLYFCFIQNIYFGKGITFGWMFYYLFLVYLPGDLISCLVAVTIKQRIGKL</sequence>
<proteinExistence type="inferred from homology"/>
<feature type="transmembrane region" description="Helical" evidence="3">
    <location>
        <begin position="147"/>
        <end position="168"/>
    </location>
</feature>
<accession>A0ABU0DZP9</accession>
<feature type="transmembrane region" description="Helical" evidence="3">
    <location>
        <begin position="30"/>
        <end position="47"/>
    </location>
</feature>
<gene>
    <name evidence="4" type="ORF">J2S15_000496</name>
</gene>
<keyword evidence="2" id="KW-0813">Transport</keyword>
<keyword evidence="3" id="KW-1133">Transmembrane helix</keyword>
<reference evidence="4 5" key="1">
    <citation type="submission" date="2023-07" db="EMBL/GenBank/DDBJ databases">
        <title>Genomic Encyclopedia of Type Strains, Phase IV (KMG-IV): sequencing the most valuable type-strain genomes for metagenomic binning, comparative biology and taxonomic classification.</title>
        <authorList>
            <person name="Goeker M."/>
        </authorList>
    </citation>
    <scope>NUCLEOTIDE SEQUENCE [LARGE SCALE GENOMIC DNA]</scope>
    <source>
        <strain evidence="4 5">DSM 16784</strain>
    </source>
</reference>
<evidence type="ECO:0000313" key="4">
    <source>
        <dbReference type="EMBL" id="MDQ0359765.1"/>
    </source>
</evidence>
<dbReference type="Proteomes" id="UP001230220">
    <property type="component" value="Unassembled WGS sequence"/>
</dbReference>
<keyword evidence="3" id="KW-0812">Transmembrane</keyword>
<dbReference type="Gene3D" id="1.10.1760.20">
    <property type="match status" value="1"/>
</dbReference>
<protein>
    <recommendedName>
        <fullName evidence="2">Biotin transporter</fullName>
    </recommendedName>
</protein>
<dbReference type="InterPro" id="IPR003784">
    <property type="entry name" value="BioY"/>
</dbReference>
<feature type="transmembrane region" description="Helical" evidence="3">
    <location>
        <begin position="107"/>
        <end position="135"/>
    </location>
</feature>
<evidence type="ECO:0000256" key="3">
    <source>
        <dbReference type="SAM" id="Phobius"/>
    </source>
</evidence>
<keyword evidence="5" id="KW-1185">Reference proteome</keyword>
<dbReference type="PIRSF" id="PIRSF016661">
    <property type="entry name" value="BioY"/>
    <property type="match status" value="1"/>
</dbReference>
<dbReference type="Pfam" id="PF02632">
    <property type="entry name" value="BioY"/>
    <property type="match status" value="1"/>
</dbReference>
<comment type="similarity">
    <text evidence="1 2">Belongs to the BioY family.</text>
</comment>
<dbReference type="EMBL" id="JAUSUR010000001">
    <property type="protein sequence ID" value="MDQ0359765.1"/>
    <property type="molecule type" value="Genomic_DNA"/>
</dbReference>
<evidence type="ECO:0000313" key="5">
    <source>
        <dbReference type="Proteomes" id="UP001230220"/>
    </source>
</evidence>
<dbReference type="PANTHER" id="PTHR34295:SF1">
    <property type="entry name" value="BIOTIN TRANSPORTER BIOY"/>
    <property type="match status" value="1"/>
</dbReference>
<evidence type="ECO:0000256" key="2">
    <source>
        <dbReference type="PIRNR" id="PIRNR016661"/>
    </source>
</evidence>
<name>A0ABU0DZP9_9FIRM</name>
<comment type="caution">
    <text evidence="4">The sequence shown here is derived from an EMBL/GenBank/DDBJ whole genome shotgun (WGS) entry which is preliminary data.</text>
</comment>
<organism evidence="4 5">
    <name type="scientific">Breznakia pachnodae</name>
    <dbReference type="NCBI Taxonomy" id="265178"/>
    <lineage>
        <taxon>Bacteria</taxon>
        <taxon>Bacillati</taxon>
        <taxon>Bacillota</taxon>
        <taxon>Erysipelotrichia</taxon>
        <taxon>Erysipelotrichales</taxon>
        <taxon>Erysipelotrichaceae</taxon>
        <taxon>Breznakia</taxon>
    </lineage>
</organism>
<evidence type="ECO:0000256" key="1">
    <source>
        <dbReference type="ARBA" id="ARBA00010692"/>
    </source>
</evidence>
<keyword evidence="2 3" id="KW-0472">Membrane</keyword>